<evidence type="ECO:0000313" key="4">
    <source>
        <dbReference type="Proteomes" id="UP000319383"/>
    </source>
</evidence>
<dbReference type="RefSeq" id="WP_145375795.1">
    <property type="nucleotide sequence ID" value="NZ_CP036276.1"/>
</dbReference>
<name>A0A517ZMB0_9PLAN</name>
<sequence>MNFVSALNEMSHVWFDQMRNSLVDTTILLGVVSAVWLLLRKRLSAQVGCCLFLLVLVKAAIPLEIPGPSWLAALSPRQQWQQWVETSPPASTNHVAPPPVNPHDLQPIASTTIDTVASTPGLATTTNTDTQPTTIAPAATPLAINTQQQPTLTTAAWLMILWGSTACAMLMRFAWIHIQFHRRLRSATRVVDDVMLIDLEKLRRAAGVRQTVRYFVTNEISSPAVWGILRPCLLLPSGFTQTYSPKQIQWIVLHEFAHIRHGDLWIALFQRLVQMLHVFNPAVWIANGMIHRLQEYACDDAALLAADVSRRDCGNALLRAVEAAQTRPPVLDPALGIFRPGRVFRNRLIRILDTKRPVTGRITSRSTLFLILLAAIVLPRVRANDDPAAEQPAQPQPAAPTEFFAELPNGGTVELVGISEHPSKDRPWWRADGSPLETAPYAHPGGRYHFGRDMIGREFAFRFHGVPENLVQATTITLIGSGGSGSLSVPVDQAGHPLENMRVKLVSLPQGTQQSKFRISVPNGDWQLIATSNGNEQSASAFTFGGFNFGVTFMPGQIKGNDIVLNFAHNAIGHEVRVVAVEADGQTRHVQSRFGGVGAAGFYQATAEFEDLKGKNIVSFHVEVRKTHNITFEHIAAAPGEQAKFNVVGAAPGWGAFSGQFLFDGLWPEPKVLVEKGDMSVKDAAISAAQTIRSEELIVDKKTLGIKNVFVYLKNPPSEIHPSLIRRKSKKVVFDAIGRRFLPHALIAQTDQTILLKNADPIPSNVHTRPSKNSPYNLALRPQDRSGAAVMFNKPEPAPFPVSSDYHRWMKAHWLILDHPYAAITDRQGKFEINNLPAGQHEFVVWHEKYGWLEKSLTIEIKAGKTVKMAPRKIGS</sequence>
<gene>
    <name evidence="3" type="primary">mecR1_1</name>
    <name evidence="3" type="ORF">Mal52_20900</name>
</gene>
<evidence type="ECO:0000313" key="3">
    <source>
        <dbReference type="EMBL" id="QDU43614.1"/>
    </source>
</evidence>
<dbReference type="CDD" id="cd07341">
    <property type="entry name" value="M56_BlaR1_MecR1_like"/>
    <property type="match status" value="1"/>
</dbReference>
<dbReference type="SUPFAM" id="SSF49464">
    <property type="entry name" value="Carboxypeptidase regulatory domain-like"/>
    <property type="match status" value="1"/>
</dbReference>
<dbReference type="PANTHER" id="PTHR34978">
    <property type="entry name" value="POSSIBLE SENSOR-TRANSDUCER PROTEIN BLAR"/>
    <property type="match status" value="1"/>
</dbReference>
<dbReference type="EMBL" id="CP036276">
    <property type="protein sequence ID" value="QDU43614.1"/>
    <property type="molecule type" value="Genomic_DNA"/>
</dbReference>
<dbReference type="InterPro" id="IPR052173">
    <property type="entry name" value="Beta-lactam_resp_regulator"/>
</dbReference>
<keyword evidence="1" id="KW-0812">Transmembrane</keyword>
<organism evidence="3 4">
    <name type="scientific">Symmachiella dynata</name>
    <dbReference type="NCBI Taxonomy" id="2527995"/>
    <lineage>
        <taxon>Bacteria</taxon>
        <taxon>Pseudomonadati</taxon>
        <taxon>Planctomycetota</taxon>
        <taxon>Planctomycetia</taxon>
        <taxon>Planctomycetales</taxon>
        <taxon>Planctomycetaceae</taxon>
        <taxon>Symmachiella</taxon>
    </lineage>
</organism>
<feature type="domain" description="Peptidase M56" evidence="2">
    <location>
        <begin position="24"/>
        <end position="326"/>
    </location>
</feature>
<dbReference type="Pfam" id="PF05569">
    <property type="entry name" value="Peptidase_M56"/>
    <property type="match status" value="1"/>
</dbReference>
<keyword evidence="4" id="KW-1185">Reference proteome</keyword>
<evidence type="ECO:0000256" key="1">
    <source>
        <dbReference type="SAM" id="Phobius"/>
    </source>
</evidence>
<protein>
    <submittedName>
        <fullName evidence="3">Methicillin resistance mecR1 protein</fullName>
    </submittedName>
</protein>
<accession>A0A517ZMB0</accession>
<dbReference type="InterPro" id="IPR008969">
    <property type="entry name" value="CarboxyPept-like_regulatory"/>
</dbReference>
<feature type="transmembrane region" description="Helical" evidence="1">
    <location>
        <begin position="155"/>
        <end position="175"/>
    </location>
</feature>
<reference evidence="3 4" key="1">
    <citation type="submission" date="2019-02" db="EMBL/GenBank/DDBJ databases">
        <title>Deep-cultivation of Planctomycetes and their phenomic and genomic characterization uncovers novel biology.</title>
        <authorList>
            <person name="Wiegand S."/>
            <person name="Jogler M."/>
            <person name="Boedeker C."/>
            <person name="Pinto D."/>
            <person name="Vollmers J."/>
            <person name="Rivas-Marin E."/>
            <person name="Kohn T."/>
            <person name="Peeters S.H."/>
            <person name="Heuer A."/>
            <person name="Rast P."/>
            <person name="Oberbeckmann S."/>
            <person name="Bunk B."/>
            <person name="Jeske O."/>
            <person name="Meyerdierks A."/>
            <person name="Storesund J.E."/>
            <person name="Kallscheuer N."/>
            <person name="Luecker S."/>
            <person name="Lage O.M."/>
            <person name="Pohl T."/>
            <person name="Merkel B.J."/>
            <person name="Hornburger P."/>
            <person name="Mueller R.-W."/>
            <person name="Bruemmer F."/>
            <person name="Labrenz M."/>
            <person name="Spormann A.M."/>
            <person name="Op den Camp H."/>
            <person name="Overmann J."/>
            <person name="Amann R."/>
            <person name="Jetten M.S.M."/>
            <person name="Mascher T."/>
            <person name="Medema M.H."/>
            <person name="Devos D.P."/>
            <person name="Kaster A.-K."/>
            <person name="Ovreas L."/>
            <person name="Rohde M."/>
            <person name="Galperin M.Y."/>
            <person name="Jogler C."/>
        </authorList>
    </citation>
    <scope>NUCLEOTIDE SEQUENCE [LARGE SCALE GENOMIC DNA]</scope>
    <source>
        <strain evidence="3 4">Mal52</strain>
    </source>
</reference>
<evidence type="ECO:0000259" key="2">
    <source>
        <dbReference type="Pfam" id="PF05569"/>
    </source>
</evidence>
<dbReference type="PANTHER" id="PTHR34978:SF3">
    <property type="entry name" value="SLR0241 PROTEIN"/>
    <property type="match status" value="1"/>
</dbReference>
<proteinExistence type="predicted"/>
<keyword evidence="1" id="KW-0472">Membrane</keyword>
<feature type="transmembrane region" description="Helical" evidence="1">
    <location>
        <begin position="20"/>
        <end position="39"/>
    </location>
</feature>
<dbReference type="KEGG" id="sdyn:Mal52_20900"/>
<dbReference type="AlphaFoldDB" id="A0A517ZMB0"/>
<keyword evidence="1" id="KW-1133">Transmembrane helix</keyword>
<dbReference type="Proteomes" id="UP000319383">
    <property type="component" value="Chromosome"/>
</dbReference>
<dbReference type="InterPro" id="IPR008756">
    <property type="entry name" value="Peptidase_M56"/>
</dbReference>